<evidence type="ECO:0000313" key="3">
    <source>
        <dbReference type="EMBL" id="RHW23527.1"/>
    </source>
</evidence>
<organism evidence="3 4">
    <name type="scientific">Nocardioides immobilis</name>
    <dbReference type="NCBI Taxonomy" id="2049295"/>
    <lineage>
        <taxon>Bacteria</taxon>
        <taxon>Bacillati</taxon>
        <taxon>Actinomycetota</taxon>
        <taxon>Actinomycetes</taxon>
        <taxon>Propionibacteriales</taxon>
        <taxon>Nocardioidaceae</taxon>
        <taxon>Nocardioides</taxon>
    </lineage>
</organism>
<accession>A0A417XTI1</accession>
<gene>
    <name evidence="3" type="ORF">D0Z08_29370</name>
</gene>
<dbReference type="OrthoDB" id="26872at2"/>
<evidence type="ECO:0000259" key="2">
    <source>
        <dbReference type="Pfam" id="PF03713"/>
    </source>
</evidence>
<dbReference type="Proteomes" id="UP000283644">
    <property type="component" value="Unassembled WGS sequence"/>
</dbReference>
<comment type="caution">
    <text evidence="3">The sequence shown here is derived from an EMBL/GenBank/DDBJ whole genome shotgun (WGS) entry which is preliminary data.</text>
</comment>
<name>A0A417XTI1_9ACTN</name>
<dbReference type="InterPro" id="IPR005183">
    <property type="entry name" value="DUF305_CopM-like"/>
</dbReference>
<protein>
    <submittedName>
        <fullName evidence="3">DUF305 domain-containing protein</fullName>
    </submittedName>
</protein>
<dbReference type="PANTHER" id="PTHR36933">
    <property type="entry name" value="SLL0788 PROTEIN"/>
    <property type="match status" value="1"/>
</dbReference>
<keyword evidence="1" id="KW-0732">Signal</keyword>
<dbReference type="PANTHER" id="PTHR36933:SF1">
    <property type="entry name" value="SLL0788 PROTEIN"/>
    <property type="match status" value="1"/>
</dbReference>
<dbReference type="InterPro" id="IPR012347">
    <property type="entry name" value="Ferritin-like"/>
</dbReference>
<dbReference type="AlphaFoldDB" id="A0A417XTI1"/>
<evidence type="ECO:0000256" key="1">
    <source>
        <dbReference type="SAM" id="SignalP"/>
    </source>
</evidence>
<evidence type="ECO:0000313" key="4">
    <source>
        <dbReference type="Proteomes" id="UP000283644"/>
    </source>
</evidence>
<reference evidence="3 4" key="1">
    <citation type="submission" date="2018-09" db="EMBL/GenBank/DDBJ databases">
        <title>Genome sequencing of Nocardioides immobilis CCTCC AB 2017083 for comparison to Nocardioides silvaticus.</title>
        <authorList>
            <person name="Li C."/>
            <person name="Wang G."/>
        </authorList>
    </citation>
    <scope>NUCLEOTIDE SEQUENCE [LARGE SCALE GENOMIC DNA]</scope>
    <source>
        <strain evidence="3 4">CCTCC AB 2017083</strain>
    </source>
</reference>
<proteinExistence type="predicted"/>
<feature type="domain" description="DUF305" evidence="2">
    <location>
        <begin position="64"/>
        <end position="222"/>
    </location>
</feature>
<keyword evidence="4" id="KW-1185">Reference proteome</keyword>
<sequence length="224" mass="24350">MTRRETARRPTPRLRWMSARTTLAPVATAVLLLVALTGCSDDSEPDPKPAVHTAANGDVYNDADASFASDLVQHHALSLTLVDLTRGRNVSPGLTAIADEILAAQGPEIQSLTTWLTDWDQPAPETIRDHANAHADERGEVVEVPGDDLPGMPDHAELEALEELDGPEFEQRWLELMVAHHEGAIEIAEEESDAGRFSPALDLARAVVTTQQDQVEQMKSLLGD</sequence>
<dbReference type="Pfam" id="PF03713">
    <property type="entry name" value="DUF305"/>
    <property type="match status" value="1"/>
</dbReference>
<dbReference type="Gene3D" id="1.20.1260.10">
    <property type="match status" value="1"/>
</dbReference>
<dbReference type="EMBL" id="QXGH01000045">
    <property type="protein sequence ID" value="RHW23527.1"/>
    <property type="molecule type" value="Genomic_DNA"/>
</dbReference>
<feature type="signal peptide" evidence="1">
    <location>
        <begin position="1"/>
        <end position="40"/>
    </location>
</feature>
<feature type="chain" id="PRO_5019489045" evidence="1">
    <location>
        <begin position="41"/>
        <end position="224"/>
    </location>
</feature>